<dbReference type="InterPro" id="IPR019622">
    <property type="entry name" value="Rrn9_dom"/>
</dbReference>
<dbReference type="AlphaFoldDB" id="A0A0H5BZA5"/>
<evidence type="ECO:0000256" key="1">
    <source>
        <dbReference type="SAM" id="MobiDB-lite"/>
    </source>
</evidence>
<feature type="region of interest" description="Disordered" evidence="1">
    <location>
        <begin position="227"/>
        <end position="287"/>
    </location>
</feature>
<accession>A0A0H5BZA5</accession>
<feature type="compositionally biased region" description="Acidic residues" evidence="1">
    <location>
        <begin position="96"/>
        <end position="114"/>
    </location>
</feature>
<evidence type="ECO:0000313" key="3">
    <source>
        <dbReference type="EMBL" id="CEP20808.1"/>
    </source>
</evidence>
<dbReference type="EMBL" id="CDQK01000001">
    <property type="protein sequence ID" value="CEP20808.1"/>
    <property type="molecule type" value="Genomic_DNA"/>
</dbReference>
<sequence>MKSEDEGFEVGPAEIAQIRRTIGSLEREHNEDLAVHLYSAHLLRKKDRMFPRNQWTAWPVSSHEVPDPKVLDEYVDEPETERVLKYREMVFASDGCGEEDQERGEDDEEPQPVDEVERATKYLELELDRAFKRVVYDRISRSEHERYGGEPNIEHLSIPQFLSDSIRQKIDDTLERFTDHKTRNAFNMRAFTWRDIVSEANADVELQQRVGKFFTEDSDKFLEEFYDKHSSSEDEHDEDGDDNDEEDIIHVDDDSEDDNSEDDNNDQDTGNNRVRKPKGNKLDAVVDARRETMRLIFQDEIKDSTDRHRKRL</sequence>
<name>A0A0H5BZA5_CYBJN</name>
<protein>
    <recommendedName>
        <fullName evidence="2">Rrn9 domain-containing protein</fullName>
    </recommendedName>
</protein>
<organism evidence="3 4">
    <name type="scientific">Cyberlindnera jadinii (strain ATCC 18201 / CBS 1600 / BCRC 20928 / JCM 3617 / NBRC 0987 / NRRL Y-1542)</name>
    <name type="common">Torula yeast</name>
    <name type="synonym">Candida utilis</name>
    <dbReference type="NCBI Taxonomy" id="983966"/>
    <lineage>
        <taxon>Eukaryota</taxon>
        <taxon>Fungi</taxon>
        <taxon>Dikarya</taxon>
        <taxon>Ascomycota</taxon>
        <taxon>Saccharomycotina</taxon>
        <taxon>Saccharomycetes</taxon>
        <taxon>Phaffomycetales</taxon>
        <taxon>Phaffomycetaceae</taxon>
        <taxon>Cyberlindnera</taxon>
    </lineage>
</organism>
<feature type="domain" description="Rrn9" evidence="2">
    <location>
        <begin position="25"/>
        <end position="46"/>
    </location>
</feature>
<gene>
    <name evidence="3" type="ORF">BN1211_0762</name>
</gene>
<dbReference type="Proteomes" id="UP000038830">
    <property type="component" value="Unassembled WGS sequence"/>
</dbReference>
<evidence type="ECO:0000259" key="2">
    <source>
        <dbReference type="Pfam" id="PF10680"/>
    </source>
</evidence>
<feature type="compositionally biased region" description="Acidic residues" evidence="1">
    <location>
        <begin position="234"/>
        <end position="266"/>
    </location>
</feature>
<reference evidence="4" key="1">
    <citation type="journal article" date="2015" name="J. Biotechnol.">
        <title>The structure of the Cyberlindnera jadinii genome and its relation to Candida utilis analyzed by the occurrence of single nucleotide polymorphisms.</title>
        <authorList>
            <person name="Rupp O."/>
            <person name="Brinkrolf K."/>
            <person name="Buerth C."/>
            <person name="Kunigo M."/>
            <person name="Schneider J."/>
            <person name="Jaenicke S."/>
            <person name="Goesmann A."/>
            <person name="Puehler A."/>
            <person name="Jaeger K.-E."/>
            <person name="Ernst J.F."/>
        </authorList>
    </citation>
    <scope>NUCLEOTIDE SEQUENCE [LARGE SCALE GENOMIC DNA]</scope>
    <source>
        <strain evidence="4">ATCC 18201 / CBS 1600 / BCRC 20928 / JCM 3617 / NBRC 0987 / NRRL Y-1542</strain>
    </source>
</reference>
<proteinExistence type="predicted"/>
<dbReference type="Pfam" id="PF10680">
    <property type="entry name" value="RRN9"/>
    <property type="match status" value="1"/>
</dbReference>
<feature type="region of interest" description="Disordered" evidence="1">
    <location>
        <begin position="95"/>
        <end position="115"/>
    </location>
</feature>
<evidence type="ECO:0000313" key="4">
    <source>
        <dbReference type="Proteomes" id="UP000038830"/>
    </source>
</evidence>